<evidence type="ECO:0000256" key="1">
    <source>
        <dbReference type="ARBA" id="ARBA00012104"/>
    </source>
</evidence>
<dbReference type="PANTHER" id="PTHR10534">
    <property type="entry name" value="PYRIDOXAL KINASE"/>
    <property type="match status" value="1"/>
</dbReference>
<evidence type="ECO:0000256" key="2">
    <source>
        <dbReference type="ARBA" id="ARBA00022679"/>
    </source>
</evidence>
<evidence type="ECO:0000259" key="6">
    <source>
        <dbReference type="Pfam" id="PF08543"/>
    </source>
</evidence>
<dbReference type="OrthoDB" id="9800808at2"/>
<dbReference type="GO" id="GO:0005524">
    <property type="term" value="F:ATP binding"/>
    <property type="evidence" value="ECO:0007669"/>
    <property type="project" value="UniProtKB-KW"/>
</dbReference>
<dbReference type="EMBL" id="FNFY01000003">
    <property type="protein sequence ID" value="SDK44740.1"/>
    <property type="molecule type" value="Genomic_DNA"/>
</dbReference>
<dbReference type="Pfam" id="PF08543">
    <property type="entry name" value="Phos_pyr_kin"/>
    <property type="match status" value="1"/>
</dbReference>
<keyword evidence="2" id="KW-0808">Transferase</keyword>
<dbReference type="Gene3D" id="3.40.1190.20">
    <property type="match status" value="1"/>
</dbReference>
<dbReference type="GO" id="GO:0009443">
    <property type="term" value="P:pyridoxal 5'-phosphate salvage"/>
    <property type="evidence" value="ECO:0007669"/>
    <property type="project" value="InterPro"/>
</dbReference>
<keyword evidence="5" id="KW-0067">ATP-binding</keyword>
<dbReference type="SUPFAM" id="SSF53613">
    <property type="entry name" value="Ribokinase-like"/>
    <property type="match status" value="1"/>
</dbReference>
<gene>
    <name evidence="7" type="ORF">SAMN05216216_103160</name>
</gene>
<dbReference type="GO" id="GO:0008478">
    <property type="term" value="F:pyridoxal kinase activity"/>
    <property type="evidence" value="ECO:0007669"/>
    <property type="project" value="UniProtKB-EC"/>
</dbReference>
<dbReference type="AlphaFoldDB" id="A0A1G9BZ80"/>
<keyword evidence="4 7" id="KW-0418">Kinase</keyword>
<evidence type="ECO:0000313" key="7">
    <source>
        <dbReference type="EMBL" id="SDK44740.1"/>
    </source>
</evidence>
<keyword evidence="3" id="KW-0547">Nucleotide-binding</keyword>
<proteinExistence type="predicted"/>
<dbReference type="GO" id="GO:0005829">
    <property type="term" value="C:cytosol"/>
    <property type="evidence" value="ECO:0007669"/>
    <property type="project" value="TreeGrafter"/>
</dbReference>
<sequence length="292" mass="32776">MYQPRVLVIQDISASCRISMNVAQPILSVLNNEVNVLPTALLSTHTTSGFEDYTYLDLTEESDKILEHWQELGRTFDGVLVGYMGSVEQIRRSRAIVDTFLNEDGLFVLDPVMADLGELYDGFTEEYVDEMCRLSARADIIIPNITEAAFLTRTEFESIDDIDISKLIHDMASINQKHVIITGVKTEDQMGAASFNYSNEGFDVKYAPFIAGHFEGTGDLFTSVVAGLMLQGKSVHRAMEIAVIYVNKVIKRTNASNKEIRYGVQFETDIPYLIGQLYNEQSDKEIINMLNA</sequence>
<evidence type="ECO:0000313" key="8">
    <source>
        <dbReference type="Proteomes" id="UP000199008"/>
    </source>
</evidence>
<organism evidence="7 8">
    <name type="scientific">Lacicoccus qingdaonensis</name>
    <dbReference type="NCBI Taxonomy" id="576118"/>
    <lineage>
        <taxon>Bacteria</taxon>
        <taxon>Bacillati</taxon>
        <taxon>Bacillota</taxon>
        <taxon>Bacilli</taxon>
        <taxon>Bacillales</taxon>
        <taxon>Salinicoccaceae</taxon>
        <taxon>Lacicoccus</taxon>
    </lineage>
</organism>
<dbReference type="InterPro" id="IPR004625">
    <property type="entry name" value="PyrdxlKinase"/>
</dbReference>
<dbReference type="NCBIfam" id="NF005491">
    <property type="entry name" value="PRK07105.1"/>
    <property type="match status" value="1"/>
</dbReference>
<reference evidence="8" key="1">
    <citation type="submission" date="2016-10" db="EMBL/GenBank/DDBJ databases">
        <authorList>
            <person name="Varghese N."/>
            <person name="Submissions S."/>
        </authorList>
    </citation>
    <scope>NUCLEOTIDE SEQUENCE [LARGE SCALE GENOMIC DNA]</scope>
    <source>
        <strain evidence="8">CGMCC 1.8895</strain>
    </source>
</reference>
<keyword evidence="8" id="KW-1185">Reference proteome</keyword>
<accession>A0A1G9BZ80</accession>
<dbReference type="InterPro" id="IPR013749">
    <property type="entry name" value="PM/HMP-P_kinase-1"/>
</dbReference>
<name>A0A1G9BZ80_9BACL</name>
<dbReference type="PANTHER" id="PTHR10534:SF2">
    <property type="entry name" value="PYRIDOXAL KINASE"/>
    <property type="match status" value="1"/>
</dbReference>
<dbReference type="InterPro" id="IPR029056">
    <property type="entry name" value="Ribokinase-like"/>
</dbReference>
<evidence type="ECO:0000256" key="4">
    <source>
        <dbReference type="ARBA" id="ARBA00022777"/>
    </source>
</evidence>
<dbReference type="RefSeq" id="WP_092984617.1">
    <property type="nucleotide sequence ID" value="NZ_FNFY01000003.1"/>
</dbReference>
<dbReference type="Proteomes" id="UP000199008">
    <property type="component" value="Unassembled WGS sequence"/>
</dbReference>
<protein>
    <recommendedName>
        <fullName evidence="1">pyridoxal kinase</fullName>
        <ecNumber evidence="1">2.7.1.35</ecNumber>
    </recommendedName>
</protein>
<dbReference type="EC" id="2.7.1.35" evidence="1"/>
<evidence type="ECO:0000256" key="5">
    <source>
        <dbReference type="ARBA" id="ARBA00022840"/>
    </source>
</evidence>
<feature type="domain" description="Pyridoxamine kinase/Phosphomethylpyrimidine kinase" evidence="6">
    <location>
        <begin position="94"/>
        <end position="257"/>
    </location>
</feature>
<evidence type="ECO:0000256" key="3">
    <source>
        <dbReference type="ARBA" id="ARBA00022741"/>
    </source>
</evidence>
<dbReference type="STRING" id="576118.SAMN05216216_103160"/>